<dbReference type="PROSITE" id="PS50995">
    <property type="entry name" value="HTH_MARR_2"/>
    <property type="match status" value="1"/>
</dbReference>
<protein>
    <submittedName>
        <fullName evidence="2">MarR family transcriptional regulator</fullName>
    </submittedName>
</protein>
<dbReference type="Proteomes" id="UP000322927">
    <property type="component" value="Chromosome"/>
</dbReference>
<dbReference type="SMART" id="SM00347">
    <property type="entry name" value="HTH_MARR"/>
    <property type="match status" value="1"/>
</dbReference>
<evidence type="ECO:0000259" key="1">
    <source>
        <dbReference type="PROSITE" id="PS50995"/>
    </source>
</evidence>
<dbReference type="OrthoDB" id="3239785at2"/>
<evidence type="ECO:0000313" key="3">
    <source>
        <dbReference type="Proteomes" id="UP000322927"/>
    </source>
</evidence>
<sequence>MDKPLDQIEFETMLLGRHMSLLTSRGGGRLDRSAYIILSRIRVEGPMSIGQLRDAFGLDTSTLNRQTAAMLRAGVVERIPDPDGGIARKFAITEEGERRLDDDRTENVTGLGKVLADWSPDEAAQLAACLARLNRDIERLDGRPWPRD</sequence>
<dbReference type="InterPro" id="IPR052526">
    <property type="entry name" value="HTH-type_Bedaq_tolerance"/>
</dbReference>
<dbReference type="GO" id="GO:0003700">
    <property type="term" value="F:DNA-binding transcription factor activity"/>
    <property type="evidence" value="ECO:0007669"/>
    <property type="project" value="InterPro"/>
</dbReference>
<dbReference type="PANTHER" id="PTHR39515:SF2">
    <property type="entry name" value="HTH-TYPE TRANSCRIPTIONAL REGULATOR RV0880"/>
    <property type="match status" value="1"/>
</dbReference>
<feature type="domain" description="HTH marR-type" evidence="1">
    <location>
        <begin position="1"/>
        <end position="135"/>
    </location>
</feature>
<dbReference type="AlphaFoldDB" id="A0A5P2BUT1"/>
<dbReference type="Pfam" id="PF01047">
    <property type="entry name" value="MarR"/>
    <property type="match status" value="1"/>
</dbReference>
<dbReference type="PRINTS" id="PR00598">
    <property type="entry name" value="HTHMARR"/>
</dbReference>
<dbReference type="InterPro" id="IPR036390">
    <property type="entry name" value="WH_DNA-bd_sf"/>
</dbReference>
<dbReference type="EMBL" id="CP029192">
    <property type="protein sequence ID" value="QES32169.1"/>
    <property type="molecule type" value="Genomic_DNA"/>
</dbReference>
<dbReference type="InterPro" id="IPR000835">
    <property type="entry name" value="HTH_MarR-typ"/>
</dbReference>
<dbReference type="PANTHER" id="PTHR39515">
    <property type="entry name" value="CONSERVED PROTEIN"/>
    <property type="match status" value="1"/>
</dbReference>
<proteinExistence type="predicted"/>
<gene>
    <name evidence="2" type="ORF">DEJ48_00895</name>
</gene>
<organism evidence="2 3">
    <name type="scientific">Streptomyces venezuelae</name>
    <dbReference type="NCBI Taxonomy" id="54571"/>
    <lineage>
        <taxon>Bacteria</taxon>
        <taxon>Bacillati</taxon>
        <taxon>Actinomycetota</taxon>
        <taxon>Actinomycetes</taxon>
        <taxon>Kitasatosporales</taxon>
        <taxon>Streptomycetaceae</taxon>
        <taxon>Streptomyces</taxon>
    </lineage>
</organism>
<dbReference type="RefSeq" id="WP_150213533.1">
    <property type="nucleotide sequence ID" value="NZ_CP029192.1"/>
</dbReference>
<reference evidence="2 3" key="1">
    <citation type="submission" date="2018-05" db="EMBL/GenBank/DDBJ databases">
        <title>Streptomyces venezuelae.</title>
        <authorList>
            <person name="Kim W."/>
            <person name="Lee N."/>
            <person name="Cho B.-K."/>
        </authorList>
    </citation>
    <scope>NUCLEOTIDE SEQUENCE [LARGE SCALE GENOMIC DNA]</scope>
    <source>
        <strain evidence="2 3">ATCC 14584</strain>
    </source>
</reference>
<evidence type="ECO:0000313" key="2">
    <source>
        <dbReference type="EMBL" id="QES32169.1"/>
    </source>
</evidence>
<dbReference type="Gene3D" id="1.10.10.10">
    <property type="entry name" value="Winged helix-like DNA-binding domain superfamily/Winged helix DNA-binding domain"/>
    <property type="match status" value="1"/>
</dbReference>
<accession>A0A5P2BUT1</accession>
<name>A0A5P2BUT1_STRVZ</name>
<dbReference type="SUPFAM" id="SSF46785">
    <property type="entry name" value="Winged helix' DNA-binding domain"/>
    <property type="match status" value="1"/>
</dbReference>
<dbReference type="InterPro" id="IPR036388">
    <property type="entry name" value="WH-like_DNA-bd_sf"/>
</dbReference>